<dbReference type="STRING" id="1220554.GCA_001552135_03678"/>
<dbReference type="InterPro" id="IPR044068">
    <property type="entry name" value="CB"/>
</dbReference>
<evidence type="ECO:0000313" key="6">
    <source>
        <dbReference type="Proteomes" id="UP000323380"/>
    </source>
</evidence>
<name>A0A5D0NU42_9ACTN</name>
<evidence type="ECO:0000313" key="5">
    <source>
        <dbReference type="EMBL" id="TYB47887.1"/>
    </source>
</evidence>
<accession>A0A5D0NU42</accession>
<evidence type="ECO:0000256" key="3">
    <source>
        <dbReference type="SAM" id="MobiDB-lite"/>
    </source>
</evidence>
<dbReference type="GO" id="GO:0015074">
    <property type="term" value="P:DNA integration"/>
    <property type="evidence" value="ECO:0007669"/>
    <property type="project" value="InterPro"/>
</dbReference>
<evidence type="ECO:0000256" key="2">
    <source>
        <dbReference type="PROSITE-ProRule" id="PRU01248"/>
    </source>
</evidence>
<reference evidence="5 6" key="1">
    <citation type="submission" date="2019-08" db="EMBL/GenBank/DDBJ databases">
        <title>Actinomadura sp. nov. CYP1-5 isolated from mountain soil.</title>
        <authorList>
            <person name="Songsumanus A."/>
            <person name="Kuncharoen N."/>
            <person name="Kudo T."/>
            <person name="Yuki M."/>
            <person name="Igarashi Y."/>
            <person name="Tanasupawat S."/>
        </authorList>
    </citation>
    <scope>NUCLEOTIDE SEQUENCE [LARGE SCALE GENOMIC DNA]</scope>
    <source>
        <strain evidence="5 6">JCM 14158</strain>
    </source>
</reference>
<dbReference type="Proteomes" id="UP000323380">
    <property type="component" value="Unassembled WGS sequence"/>
</dbReference>
<protein>
    <recommendedName>
        <fullName evidence="4">Core-binding (CB) domain-containing protein</fullName>
    </recommendedName>
</protein>
<dbReference type="SUPFAM" id="SSF47823">
    <property type="entry name" value="lambda integrase-like, N-terminal domain"/>
    <property type="match status" value="1"/>
</dbReference>
<sequence length="175" mass="20072">MEIWLRAYTSPNTRDAYNRDVGRWFTWCHDYDIADSRRGDVDAYRAELDDHDPPLAARTRRRRLAAIPSFSTYWLIEDVVPRNPAAHVRRPRQPRSPQHDPPLDHLGHPRQVTAWARLLVPATGVAVGGIITGGAAIWGQVLTHRGTYERERGARRDAFKVKRYEIDSAQITRLG</sequence>
<keyword evidence="6" id="KW-1185">Reference proteome</keyword>
<feature type="domain" description="Core-binding (CB)" evidence="4">
    <location>
        <begin position="1"/>
        <end position="75"/>
    </location>
</feature>
<proteinExistence type="predicted"/>
<dbReference type="RefSeq" id="WP_067892712.1">
    <property type="nucleotide sequence ID" value="NZ_VSFG01000001.1"/>
</dbReference>
<feature type="compositionally biased region" description="Basic and acidic residues" evidence="3">
    <location>
        <begin position="97"/>
        <end position="107"/>
    </location>
</feature>
<dbReference type="Pfam" id="PF02899">
    <property type="entry name" value="Phage_int_SAM_1"/>
    <property type="match status" value="1"/>
</dbReference>
<dbReference type="GO" id="GO:0003677">
    <property type="term" value="F:DNA binding"/>
    <property type="evidence" value="ECO:0007669"/>
    <property type="project" value="UniProtKB-UniRule"/>
</dbReference>
<dbReference type="InterPro" id="IPR010998">
    <property type="entry name" value="Integrase_recombinase_N"/>
</dbReference>
<dbReference type="InterPro" id="IPR004107">
    <property type="entry name" value="Integrase_SAM-like_N"/>
</dbReference>
<dbReference type="AlphaFoldDB" id="A0A5D0NU42"/>
<dbReference type="PROSITE" id="PS51900">
    <property type="entry name" value="CB"/>
    <property type="match status" value="1"/>
</dbReference>
<feature type="region of interest" description="Disordered" evidence="3">
    <location>
        <begin position="85"/>
        <end position="107"/>
    </location>
</feature>
<organism evidence="5 6">
    <name type="scientific">Actinomadura chibensis</name>
    <dbReference type="NCBI Taxonomy" id="392828"/>
    <lineage>
        <taxon>Bacteria</taxon>
        <taxon>Bacillati</taxon>
        <taxon>Actinomycetota</taxon>
        <taxon>Actinomycetes</taxon>
        <taxon>Streptosporangiales</taxon>
        <taxon>Thermomonosporaceae</taxon>
        <taxon>Actinomadura</taxon>
    </lineage>
</organism>
<gene>
    <name evidence="5" type="ORF">FXF69_01165</name>
</gene>
<evidence type="ECO:0000256" key="1">
    <source>
        <dbReference type="ARBA" id="ARBA00023125"/>
    </source>
</evidence>
<comment type="caution">
    <text evidence="5">The sequence shown here is derived from an EMBL/GenBank/DDBJ whole genome shotgun (WGS) entry which is preliminary data.</text>
</comment>
<dbReference type="Gene3D" id="1.10.150.130">
    <property type="match status" value="1"/>
</dbReference>
<dbReference type="EMBL" id="VSFG01000001">
    <property type="protein sequence ID" value="TYB47887.1"/>
    <property type="molecule type" value="Genomic_DNA"/>
</dbReference>
<evidence type="ECO:0000259" key="4">
    <source>
        <dbReference type="PROSITE" id="PS51900"/>
    </source>
</evidence>
<keyword evidence="1 2" id="KW-0238">DNA-binding</keyword>